<dbReference type="Proteomes" id="UP000054653">
    <property type="component" value="Unassembled WGS sequence"/>
</dbReference>
<evidence type="ECO:0000313" key="2">
    <source>
        <dbReference type="Proteomes" id="UP000054653"/>
    </source>
</evidence>
<protein>
    <submittedName>
        <fullName evidence="1">Uncharacterized protein</fullName>
    </submittedName>
</protein>
<proteinExistence type="predicted"/>
<accession>A0A0V1CJ60</accession>
<sequence>MMHFAVRLYLQPKGLKNGAKKMLKHGRHEAEQEKRRGLMIFRKGEANPQLGKTSSLDRLKHQRHLHTQRVCLYFSEQILR</sequence>
<comment type="caution">
    <text evidence="1">The sequence shown here is derived from an EMBL/GenBank/DDBJ whole genome shotgun (WGS) entry which is preliminary data.</text>
</comment>
<organism evidence="1 2">
    <name type="scientific">Trichinella britovi</name>
    <name type="common">Parasitic roundworm</name>
    <dbReference type="NCBI Taxonomy" id="45882"/>
    <lineage>
        <taxon>Eukaryota</taxon>
        <taxon>Metazoa</taxon>
        <taxon>Ecdysozoa</taxon>
        <taxon>Nematoda</taxon>
        <taxon>Enoplea</taxon>
        <taxon>Dorylaimia</taxon>
        <taxon>Trichinellida</taxon>
        <taxon>Trichinellidae</taxon>
        <taxon>Trichinella</taxon>
    </lineage>
</organism>
<keyword evidence="2" id="KW-1185">Reference proteome</keyword>
<evidence type="ECO:0000313" key="1">
    <source>
        <dbReference type="EMBL" id="KRY49265.1"/>
    </source>
</evidence>
<dbReference type="EMBL" id="JYDI01000181">
    <property type="protein sequence ID" value="KRY49265.1"/>
    <property type="molecule type" value="Genomic_DNA"/>
</dbReference>
<dbReference type="AlphaFoldDB" id="A0A0V1CJ60"/>
<name>A0A0V1CJ60_TRIBR</name>
<gene>
    <name evidence="1" type="ORF">T03_8960</name>
</gene>
<reference evidence="1 2" key="1">
    <citation type="submission" date="2015-01" db="EMBL/GenBank/DDBJ databases">
        <title>Evolution of Trichinella species and genotypes.</title>
        <authorList>
            <person name="Korhonen P.K."/>
            <person name="Edoardo P."/>
            <person name="Giuseppe L.R."/>
            <person name="Gasser R.B."/>
        </authorList>
    </citation>
    <scope>NUCLEOTIDE SEQUENCE [LARGE SCALE GENOMIC DNA]</scope>
    <source>
        <strain evidence="1">ISS120</strain>
    </source>
</reference>